<keyword evidence="2" id="KW-1185">Reference proteome</keyword>
<protein>
    <submittedName>
        <fullName evidence="1">Uncharacterized protein</fullName>
    </submittedName>
</protein>
<dbReference type="EMBL" id="JASAOG010000039">
    <property type="protein sequence ID" value="KAK0059850.1"/>
    <property type="molecule type" value="Genomic_DNA"/>
</dbReference>
<gene>
    <name evidence="1" type="ORF">Bpfe_010709</name>
</gene>
<evidence type="ECO:0000313" key="1">
    <source>
        <dbReference type="EMBL" id="KAK0059850.1"/>
    </source>
</evidence>
<evidence type="ECO:0000313" key="2">
    <source>
        <dbReference type="Proteomes" id="UP001233172"/>
    </source>
</evidence>
<comment type="caution">
    <text evidence="1">The sequence shown here is derived from an EMBL/GenBank/DDBJ whole genome shotgun (WGS) entry which is preliminary data.</text>
</comment>
<dbReference type="AlphaFoldDB" id="A0AAD8BU28"/>
<accession>A0AAD8BU28</accession>
<reference evidence="1" key="1">
    <citation type="journal article" date="2023" name="PLoS Negl. Trop. Dis.">
        <title>A genome sequence for Biomphalaria pfeifferi, the major vector snail for the human-infecting parasite Schistosoma mansoni.</title>
        <authorList>
            <person name="Bu L."/>
            <person name="Lu L."/>
            <person name="Laidemitt M.R."/>
            <person name="Zhang S.M."/>
            <person name="Mutuku M."/>
            <person name="Mkoji G."/>
            <person name="Steinauer M."/>
            <person name="Loker E.S."/>
        </authorList>
    </citation>
    <scope>NUCLEOTIDE SEQUENCE</scope>
    <source>
        <strain evidence="1">KasaAsao</strain>
    </source>
</reference>
<sequence>MFAGSGGGRSVGATDGREPVAHEAICTVFCGRRFLFFQLASLRLRRFHSRCFDFMTIVSDASHLTQMDVFSLLGQSPWDRVMSSLALSRFYWNACIFLGRFRGSACPLF</sequence>
<reference evidence="1" key="2">
    <citation type="submission" date="2023-04" db="EMBL/GenBank/DDBJ databases">
        <authorList>
            <person name="Bu L."/>
            <person name="Lu L."/>
            <person name="Laidemitt M.R."/>
            <person name="Zhang S.M."/>
            <person name="Mutuku M."/>
            <person name="Mkoji G."/>
            <person name="Steinauer M."/>
            <person name="Loker E.S."/>
        </authorList>
    </citation>
    <scope>NUCLEOTIDE SEQUENCE</scope>
    <source>
        <strain evidence="1">KasaAsao</strain>
        <tissue evidence="1">Whole Snail</tissue>
    </source>
</reference>
<dbReference type="Proteomes" id="UP001233172">
    <property type="component" value="Unassembled WGS sequence"/>
</dbReference>
<organism evidence="1 2">
    <name type="scientific">Biomphalaria pfeifferi</name>
    <name type="common">Bloodfluke planorb</name>
    <name type="synonym">Freshwater snail</name>
    <dbReference type="NCBI Taxonomy" id="112525"/>
    <lineage>
        <taxon>Eukaryota</taxon>
        <taxon>Metazoa</taxon>
        <taxon>Spiralia</taxon>
        <taxon>Lophotrochozoa</taxon>
        <taxon>Mollusca</taxon>
        <taxon>Gastropoda</taxon>
        <taxon>Heterobranchia</taxon>
        <taxon>Euthyneura</taxon>
        <taxon>Panpulmonata</taxon>
        <taxon>Hygrophila</taxon>
        <taxon>Lymnaeoidea</taxon>
        <taxon>Planorbidae</taxon>
        <taxon>Biomphalaria</taxon>
    </lineage>
</organism>
<name>A0AAD8BU28_BIOPF</name>
<proteinExistence type="predicted"/>